<feature type="domain" description="25S rRNA (uridine-N(3))-methyltransferase BMT5-like" evidence="1">
    <location>
        <begin position="51"/>
        <end position="216"/>
    </location>
</feature>
<dbReference type="PANTHER" id="PTHR11538:SF70">
    <property type="entry name" value="25S RRNA (URIDINE-N(3))-METHYLTRANSFERASE BMT5-LIKE DOMAIN-CONTAINING PROTEIN"/>
    <property type="match status" value="1"/>
</dbReference>
<dbReference type="EMBL" id="PNBA02000009">
    <property type="protein sequence ID" value="KAG6414363.1"/>
    <property type="molecule type" value="Genomic_DNA"/>
</dbReference>
<dbReference type="GO" id="GO:0005737">
    <property type="term" value="C:cytoplasm"/>
    <property type="evidence" value="ECO:0007669"/>
    <property type="project" value="TreeGrafter"/>
</dbReference>
<organism evidence="2">
    <name type="scientific">Salvia splendens</name>
    <name type="common">Scarlet sage</name>
    <dbReference type="NCBI Taxonomy" id="180675"/>
    <lineage>
        <taxon>Eukaryota</taxon>
        <taxon>Viridiplantae</taxon>
        <taxon>Streptophyta</taxon>
        <taxon>Embryophyta</taxon>
        <taxon>Tracheophyta</taxon>
        <taxon>Spermatophyta</taxon>
        <taxon>Magnoliopsida</taxon>
        <taxon>eudicotyledons</taxon>
        <taxon>Gunneridae</taxon>
        <taxon>Pentapetalae</taxon>
        <taxon>asterids</taxon>
        <taxon>lamiids</taxon>
        <taxon>Lamiales</taxon>
        <taxon>Lamiaceae</taxon>
        <taxon>Nepetoideae</taxon>
        <taxon>Mentheae</taxon>
        <taxon>Salviinae</taxon>
        <taxon>Salvia</taxon>
        <taxon>Salvia subgen. Calosphace</taxon>
        <taxon>core Calosphace</taxon>
    </lineage>
</organism>
<keyword evidence="3" id="KW-1185">Reference proteome</keyword>
<dbReference type="AlphaFoldDB" id="A0A8X8XM15"/>
<dbReference type="OrthoDB" id="273345at2759"/>
<name>A0A8X8XM15_SALSN</name>
<protein>
    <recommendedName>
        <fullName evidence="1">25S rRNA (uridine-N(3))-methyltransferase BMT5-like domain-containing protein</fullName>
    </recommendedName>
</protein>
<comment type="caution">
    <text evidence="2">The sequence shown here is derived from an EMBL/GenBank/DDBJ whole genome shotgun (WGS) entry which is preliminary data.</text>
</comment>
<evidence type="ECO:0000313" key="2">
    <source>
        <dbReference type="EMBL" id="KAG6414363.1"/>
    </source>
</evidence>
<evidence type="ECO:0000313" key="3">
    <source>
        <dbReference type="Proteomes" id="UP000298416"/>
    </source>
</evidence>
<dbReference type="Pfam" id="PF10354">
    <property type="entry name" value="BMT5-like"/>
    <property type="match status" value="1"/>
</dbReference>
<accession>A0A8X8XM15</accession>
<reference evidence="2" key="2">
    <citation type="submission" date="2020-08" db="EMBL/GenBank/DDBJ databases">
        <title>Plant Genome Project.</title>
        <authorList>
            <person name="Zhang R.-G."/>
        </authorList>
    </citation>
    <scope>NUCLEOTIDE SEQUENCE</scope>
    <source>
        <strain evidence="2">Huo1</strain>
        <tissue evidence="2">Leaf</tissue>
    </source>
</reference>
<dbReference type="GO" id="GO:0070042">
    <property type="term" value="F:rRNA (uridine-N3-)-methyltransferase activity"/>
    <property type="evidence" value="ECO:0007669"/>
    <property type="project" value="InterPro"/>
</dbReference>
<proteinExistence type="predicted"/>
<dbReference type="PANTHER" id="PTHR11538">
    <property type="entry name" value="PHENYLALANYL-TRNA SYNTHETASE"/>
    <property type="match status" value="1"/>
</dbReference>
<evidence type="ECO:0000259" key="1">
    <source>
        <dbReference type="Pfam" id="PF10354"/>
    </source>
</evidence>
<sequence>MQKSSKEEIALKMVIQQSVKREEEEEEENVNSSQIHTDRWIKHYSSCHRILLVGEGDFSFSTCLASAFGWASNMVATSLDSQGFVVKNYESGLSNLVELEIRKCIVLHGIDATKMASHTLLAGIKFDRIVFNFPFAGFFKELPRDTLLRLHRTLVSRFMENAKEMLSQNGEIHITHKTNGFHREWMLEGLALLHDLRLVETVDFDQEEWPGYNTKRGFGGDCNFNCNPSITYKFRKITFR</sequence>
<reference evidence="2" key="1">
    <citation type="submission" date="2018-01" db="EMBL/GenBank/DDBJ databases">
        <authorList>
            <person name="Mao J.F."/>
        </authorList>
    </citation>
    <scope>NUCLEOTIDE SEQUENCE</scope>
    <source>
        <strain evidence="2">Huo1</strain>
        <tissue evidence="2">Leaf</tissue>
    </source>
</reference>
<dbReference type="GO" id="GO:0070475">
    <property type="term" value="P:rRNA base methylation"/>
    <property type="evidence" value="ECO:0007669"/>
    <property type="project" value="InterPro"/>
</dbReference>
<dbReference type="Proteomes" id="UP000298416">
    <property type="component" value="Unassembled WGS sequence"/>
</dbReference>
<dbReference type="InterPro" id="IPR019446">
    <property type="entry name" value="BMT5-like"/>
</dbReference>
<gene>
    <name evidence="2" type="ORF">SASPL_127085</name>
</gene>